<accession>A0AAU7AW54</accession>
<proteinExistence type="predicted"/>
<protein>
    <submittedName>
        <fullName evidence="1">Uncharacterized protein</fullName>
    </submittedName>
</protein>
<reference evidence="1" key="1">
    <citation type="submission" date="2022-12" db="EMBL/GenBank/DDBJ databases">
        <title>Paraconexibacter alkalitolerans sp. nov. and Baekduia alba sp. nov., isolated from soil and emended description of the genera Paraconexibacter (Chun et al., 2020) and Baekduia (An et al., 2020).</title>
        <authorList>
            <person name="Vieira S."/>
            <person name="Huber K.J."/>
            <person name="Geppert A."/>
            <person name="Wolf J."/>
            <person name="Neumann-Schaal M."/>
            <person name="Muesken M."/>
            <person name="Overmann J."/>
        </authorList>
    </citation>
    <scope>NUCLEOTIDE SEQUENCE</scope>
    <source>
        <strain evidence="1">AEG42_29</strain>
    </source>
</reference>
<evidence type="ECO:0000313" key="1">
    <source>
        <dbReference type="EMBL" id="XAY05956.1"/>
    </source>
</evidence>
<sequence>MVRAGRAFDEAVKSAAVAHGWRTGGGGFLYRVQGDYIYELSVTNRRERGETRGRLSVKPMGVDPVFWEVVGLSELTKKRAGFRLAGAFTLRLATVAEMARPTGDDETVTATQVVHDLQAAFGQHRADY</sequence>
<dbReference type="RefSeq" id="WP_354697186.1">
    <property type="nucleotide sequence ID" value="NZ_CP114014.1"/>
</dbReference>
<gene>
    <name evidence="1" type="ORF">DSM112329_02817</name>
</gene>
<dbReference type="KEGG" id="parq:DSM112329_02817"/>
<organism evidence="1">
    <name type="scientific">Paraconexibacter sp. AEG42_29</name>
    <dbReference type="NCBI Taxonomy" id="2997339"/>
    <lineage>
        <taxon>Bacteria</taxon>
        <taxon>Bacillati</taxon>
        <taxon>Actinomycetota</taxon>
        <taxon>Thermoleophilia</taxon>
        <taxon>Solirubrobacterales</taxon>
        <taxon>Paraconexibacteraceae</taxon>
        <taxon>Paraconexibacter</taxon>
    </lineage>
</organism>
<dbReference type="EMBL" id="CP114014">
    <property type="protein sequence ID" value="XAY05956.1"/>
    <property type="molecule type" value="Genomic_DNA"/>
</dbReference>
<name>A0AAU7AW54_9ACTN</name>
<dbReference type="AlphaFoldDB" id="A0AAU7AW54"/>